<dbReference type="Gene3D" id="2.60.260.20">
    <property type="entry name" value="Urease metallochaperone UreE, N-terminal domain"/>
    <property type="match status" value="2"/>
</dbReference>
<dbReference type="SUPFAM" id="SSF46565">
    <property type="entry name" value="Chaperone J-domain"/>
    <property type="match status" value="1"/>
</dbReference>
<evidence type="ECO:0000256" key="2">
    <source>
        <dbReference type="SAM" id="MobiDB-lite"/>
    </source>
</evidence>
<name>A0ABR3JC69_9AGAR</name>
<feature type="domain" description="J" evidence="3">
    <location>
        <begin position="9"/>
        <end position="100"/>
    </location>
</feature>
<dbReference type="Gene3D" id="1.10.287.110">
    <property type="entry name" value="DnaJ domain"/>
    <property type="match status" value="1"/>
</dbReference>
<keyword evidence="5" id="KW-1185">Reference proteome</keyword>
<dbReference type="EMBL" id="JASNQZ010000008">
    <property type="protein sequence ID" value="KAL0953264.1"/>
    <property type="molecule type" value="Genomic_DNA"/>
</dbReference>
<sequence length="413" mass="46687">MLPEISDAVCYRILGLPFDAPNDLIKRTYKKLALQFHPDRHLEGKEIVTEKFVEVSNAYQTILRERRSRNEDYRSVPAPRPSAESGLPPYSPRQTYKNYSSSSSGSSSRHNKSGDSYSSSIDKEALPGSPAFINILPSLPMSPRMGPPPDIRSRTNSPPKYPPTPFPRSQALPSHTLRSEAQNAYPLPPQYRTERPRAAPQDHHGHPNHLPGPLSSPHFKYNDPSFPYPSPSSQDPARKIPSQWIYRLHLTLEELFRGQPCLFQLSRSLRSGRTTQATVDFQIPPGCHHGTRFVCSGVGHERVDGSVQDVVFVVEEERHRRFTRVEDDLLIVLRLPWMEVHKSGGKVCVEGLDGSMHAFHINYAKRPALKGIRTIPGAGMPISQGERVIGRGDLFVWWVSRFAEKFHKFNFTC</sequence>
<dbReference type="PROSITE" id="PS50076">
    <property type="entry name" value="DNAJ_2"/>
    <property type="match status" value="1"/>
</dbReference>
<dbReference type="Proteomes" id="UP001556367">
    <property type="component" value="Unassembled WGS sequence"/>
</dbReference>
<protein>
    <recommendedName>
        <fullName evidence="3">J domain-containing protein</fullName>
    </recommendedName>
</protein>
<accession>A0ABR3JC69</accession>
<dbReference type="InterPro" id="IPR008971">
    <property type="entry name" value="HSP40/DnaJ_pept-bd"/>
</dbReference>
<dbReference type="Pfam" id="PF01556">
    <property type="entry name" value="DnaJ_C"/>
    <property type="match status" value="1"/>
</dbReference>
<dbReference type="Pfam" id="PF00226">
    <property type="entry name" value="DnaJ"/>
    <property type="match status" value="1"/>
</dbReference>
<dbReference type="InterPro" id="IPR001623">
    <property type="entry name" value="DnaJ_domain"/>
</dbReference>
<dbReference type="PANTHER" id="PTHR24078">
    <property type="entry name" value="DNAJ HOMOLOG SUBFAMILY C MEMBER"/>
    <property type="match status" value="1"/>
</dbReference>
<dbReference type="CDD" id="cd06257">
    <property type="entry name" value="DnaJ"/>
    <property type="match status" value="1"/>
</dbReference>
<dbReference type="PRINTS" id="PR00625">
    <property type="entry name" value="JDOMAIN"/>
</dbReference>
<dbReference type="PANTHER" id="PTHR24078:SF553">
    <property type="entry name" value="DNAJ HOMOLOG SUBFAMILY B MEMBER 5"/>
    <property type="match status" value="1"/>
</dbReference>
<dbReference type="SUPFAM" id="SSF49493">
    <property type="entry name" value="HSP40/DnaJ peptide-binding domain"/>
    <property type="match status" value="1"/>
</dbReference>
<feature type="region of interest" description="Disordered" evidence="2">
    <location>
        <begin position="187"/>
        <end position="236"/>
    </location>
</feature>
<organism evidence="4 5">
    <name type="scientific">Hohenbuehelia grisea</name>
    <dbReference type="NCBI Taxonomy" id="104357"/>
    <lineage>
        <taxon>Eukaryota</taxon>
        <taxon>Fungi</taxon>
        <taxon>Dikarya</taxon>
        <taxon>Basidiomycota</taxon>
        <taxon>Agaricomycotina</taxon>
        <taxon>Agaricomycetes</taxon>
        <taxon>Agaricomycetidae</taxon>
        <taxon>Agaricales</taxon>
        <taxon>Pleurotineae</taxon>
        <taxon>Pleurotaceae</taxon>
        <taxon>Hohenbuehelia</taxon>
    </lineage>
</organism>
<evidence type="ECO:0000313" key="4">
    <source>
        <dbReference type="EMBL" id="KAL0953264.1"/>
    </source>
</evidence>
<dbReference type="InterPro" id="IPR051339">
    <property type="entry name" value="DnaJ_subfamily_B"/>
</dbReference>
<dbReference type="SMART" id="SM00271">
    <property type="entry name" value="DnaJ"/>
    <property type="match status" value="1"/>
</dbReference>
<feature type="region of interest" description="Disordered" evidence="2">
    <location>
        <begin position="69"/>
        <end position="172"/>
    </location>
</feature>
<keyword evidence="1" id="KW-0143">Chaperone</keyword>
<evidence type="ECO:0000259" key="3">
    <source>
        <dbReference type="PROSITE" id="PS50076"/>
    </source>
</evidence>
<evidence type="ECO:0000256" key="1">
    <source>
        <dbReference type="ARBA" id="ARBA00023186"/>
    </source>
</evidence>
<comment type="caution">
    <text evidence="4">The sequence shown here is derived from an EMBL/GenBank/DDBJ whole genome shotgun (WGS) entry which is preliminary data.</text>
</comment>
<reference evidence="5" key="1">
    <citation type="submission" date="2024-06" db="EMBL/GenBank/DDBJ databases">
        <title>Multi-omics analyses provide insights into the biosynthesis of the anticancer antibiotic pleurotin in Hohenbuehelia grisea.</title>
        <authorList>
            <person name="Weaver J.A."/>
            <person name="Alberti F."/>
        </authorList>
    </citation>
    <scope>NUCLEOTIDE SEQUENCE [LARGE SCALE GENOMIC DNA]</scope>
    <source>
        <strain evidence="5">T-177</strain>
    </source>
</reference>
<dbReference type="InterPro" id="IPR036869">
    <property type="entry name" value="J_dom_sf"/>
</dbReference>
<evidence type="ECO:0000313" key="5">
    <source>
        <dbReference type="Proteomes" id="UP001556367"/>
    </source>
</evidence>
<dbReference type="InterPro" id="IPR002939">
    <property type="entry name" value="DnaJ_C"/>
</dbReference>
<proteinExistence type="predicted"/>
<gene>
    <name evidence="4" type="ORF">HGRIS_004514</name>
</gene>
<feature type="compositionally biased region" description="Basic and acidic residues" evidence="2">
    <location>
        <begin position="192"/>
        <end position="205"/>
    </location>
</feature>